<dbReference type="InterPro" id="IPR046427">
    <property type="entry name" value="Legumain_prodom_sf"/>
</dbReference>
<dbReference type="InterPro" id="IPR048501">
    <property type="entry name" value="Legum_prodom"/>
</dbReference>
<feature type="domain" description="Legumain prodomain" evidence="1">
    <location>
        <begin position="4"/>
        <end position="90"/>
    </location>
</feature>
<reference evidence="2" key="1">
    <citation type="submission" date="2024-03" db="EMBL/GenBank/DDBJ databases">
        <title>WGS assembly of Saponaria officinalis var. Norfolk2.</title>
        <authorList>
            <person name="Jenkins J."/>
            <person name="Shu S."/>
            <person name="Grimwood J."/>
            <person name="Barry K."/>
            <person name="Goodstein D."/>
            <person name="Schmutz J."/>
            <person name="Leebens-Mack J."/>
            <person name="Osbourn A."/>
        </authorList>
    </citation>
    <scope>NUCLEOTIDE SEQUENCE [LARGE SCALE GENOMIC DNA]</scope>
    <source>
        <strain evidence="2">JIC</strain>
    </source>
</reference>
<proteinExistence type="predicted"/>
<gene>
    <name evidence="2" type="ORF">RND81_05G038900</name>
</gene>
<evidence type="ECO:0000313" key="2">
    <source>
        <dbReference type="EMBL" id="KAK9723983.1"/>
    </source>
</evidence>
<protein>
    <recommendedName>
        <fullName evidence="1">Legumain prodomain domain-containing protein</fullName>
    </recommendedName>
</protein>
<comment type="caution">
    <text evidence="2">The sequence shown here is derived from an EMBL/GenBank/DDBJ whole genome shotgun (WGS) entry which is preliminary data.</text>
</comment>
<dbReference type="Gene3D" id="1.10.132.130">
    <property type="match status" value="1"/>
</dbReference>
<sequence>MFTDDAVYKIIKKLFGDKMVGLLMTRPNLFIPRDPDDSDMPCLDRVSEIFVQHCGLVSSYYCLKFINIFEAMCIVGVDEQEFKLAASETCKGNVYVSQLGLEKA</sequence>
<dbReference type="Proteomes" id="UP001443914">
    <property type="component" value="Unassembled WGS sequence"/>
</dbReference>
<dbReference type="AlphaFoldDB" id="A0AAW1KTY3"/>
<evidence type="ECO:0000259" key="1">
    <source>
        <dbReference type="Pfam" id="PF20985"/>
    </source>
</evidence>
<organism evidence="2 3">
    <name type="scientific">Saponaria officinalis</name>
    <name type="common">Common soapwort</name>
    <name type="synonym">Lychnis saponaria</name>
    <dbReference type="NCBI Taxonomy" id="3572"/>
    <lineage>
        <taxon>Eukaryota</taxon>
        <taxon>Viridiplantae</taxon>
        <taxon>Streptophyta</taxon>
        <taxon>Embryophyta</taxon>
        <taxon>Tracheophyta</taxon>
        <taxon>Spermatophyta</taxon>
        <taxon>Magnoliopsida</taxon>
        <taxon>eudicotyledons</taxon>
        <taxon>Gunneridae</taxon>
        <taxon>Pentapetalae</taxon>
        <taxon>Caryophyllales</taxon>
        <taxon>Caryophyllaceae</taxon>
        <taxon>Caryophylleae</taxon>
        <taxon>Saponaria</taxon>
    </lineage>
</organism>
<accession>A0AAW1KTY3</accession>
<dbReference type="Pfam" id="PF20985">
    <property type="entry name" value="Legum_prodom"/>
    <property type="match status" value="1"/>
</dbReference>
<keyword evidence="3" id="KW-1185">Reference proteome</keyword>
<evidence type="ECO:0000313" key="3">
    <source>
        <dbReference type="Proteomes" id="UP001443914"/>
    </source>
</evidence>
<dbReference type="EMBL" id="JBDFQZ010000005">
    <property type="protein sequence ID" value="KAK9723983.1"/>
    <property type="molecule type" value="Genomic_DNA"/>
</dbReference>
<name>A0AAW1KTY3_SAPOF</name>